<accession>A0ABT9PDD4</accession>
<dbReference type="CDD" id="cd07185">
    <property type="entry name" value="OmpA_C-like"/>
    <property type="match status" value="1"/>
</dbReference>
<evidence type="ECO:0000313" key="12">
    <source>
        <dbReference type="Proteomes" id="UP001235712"/>
    </source>
</evidence>
<keyword evidence="3" id="KW-1003">Cell membrane</keyword>
<evidence type="ECO:0000259" key="10">
    <source>
        <dbReference type="PROSITE" id="PS51123"/>
    </source>
</evidence>
<proteinExistence type="inferred from homology"/>
<dbReference type="EMBL" id="JAUSQZ010000001">
    <property type="protein sequence ID" value="MDP9830710.1"/>
    <property type="molecule type" value="Genomic_DNA"/>
</dbReference>
<dbReference type="RefSeq" id="WP_307249778.1">
    <property type="nucleotide sequence ID" value="NZ_JAUSQZ010000001.1"/>
</dbReference>
<dbReference type="InterPro" id="IPR050330">
    <property type="entry name" value="Bact_OuterMem_StrucFunc"/>
</dbReference>
<reference evidence="11 12" key="1">
    <citation type="submission" date="2023-07" db="EMBL/GenBank/DDBJ databases">
        <title>Sequencing the genomes of 1000 actinobacteria strains.</title>
        <authorList>
            <person name="Klenk H.-P."/>
        </authorList>
    </citation>
    <scope>NUCLEOTIDE SEQUENCE [LARGE SCALE GENOMIC DNA]</scope>
    <source>
        <strain evidence="11 12">DSM 44388</strain>
    </source>
</reference>
<dbReference type="PROSITE" id="PS51123">
    <property type="entry name" value="OMPA_2"/>
    <property type="match status" value="1"/>
</dbReference>
<dbReference type="Proteomes" id="UP001235712">
    <property type="component" value="Unassembled WGS sequence"/>
</dbReference>
<organism evidence="11 12">
    <name type="scientific">Kineosporia succinea</name>
    <dbReference type="NCBI Taxonomy" id="84632"/>
    <lineage>
        <taxon>Bacteria</taxon>
        <taxon>Bacillati</taxon>
        <taxon>Actinomycetota</taxon>
        <taxon>Actinomycetes</taxon>
        <taxon>Kineosporiales</taxon>
        <taxon>Kineosporiaceae</taxon>
        <taxon>Kineosporia</taxon>
    </lineage>
</organism>
<evidence type="ECO:0000256" key="9">
    <source>
        <dbReference type="SAM" id="Phobius"/>
    </source>
</evidence>
<feature type="region of interest" description="Disordered" evidence="8">
    <location>
        <begin position="289"/>
        <end position="352"/>
    </location>
</feature>
<dbReference type="PANTHER" id="PTHR30329:SF21">
    <property type="entry name" value="LIPOPROTEIN YIAD-RELATED"/>
    <property type="match status" value="1"/>
</dbReference>
<protein>
    <submittedName>
        <fullName evidence="11">Chemotaxis protein MotB</fullName>
    </submittedName>
</protein>
<evidence type="ECO:0000256" key="7">
    <source>
        <dbReference type="PROSITE-ProRule" id="PRU00473"/>
    </source>
</evidence>
<dbReference type="PANTHER" id="PTHR30329">
    <property type="entry name" value="STATOR ELEMENT OF FLAGELLAR MOTOR COMPLEX"/>
    <property type="match status" value="1"/>
</dbReference>
<dbReference type="InterPro" id="IPR006665">
    <property type="entry name" value="OmpA-like"/>
</dbReference>
<dbReference type="Gene3D" id="3.30.1330.60">
    <property type="entry name" value="OmpA-like domain"/>
    <property type="match status" value="1"/>
</dbReference>
<keyword evidence="4 9" id="KW-0812">Transmembrane</keyword>
<comment type="similarity">
    <text evidence="2">Belongs to the MotB family.</text>
</comment>
<dbReference type="Pfam" id="PF13677">
    <property type="entry name" value="MotB_plug"/>
    <property type="match status" value="1"/>
</dbReference>
<name>A0ABT9PDD4_9ACTN</name>
<dbReference type="InterPro" id="IPR025713">
    <property type="entry name" value="MotB-like_N_dom"/>
</dbReference>
<keyword evidence="6 7" id="KW-0472">Membrane</keyword>
<dbReference type="InterPro" id="IPR036737">
    <property type="entry name" value="OmpA-like_sf"/>
</dbReference>
<evidence type="ECO:0000256" key="1">
    <source>
        <dbReference type="ARBA" id="ARBA00004162"/>
    </source>
</evidence>
<feature type="compositionally biased region" description="Low complexity" evidence="8">
    <location>
        <begin position="296"/>
        <end position="336"/>
    </location>
</feature>
<evidence type="ECO:0000256" key="5">
    <source>
        <dbReference type="ARBA" id="ARBA00022989"/>
    </source>
</evidence>
<evidence type="ECO:0000313" key="11">
    <source>
        <dbReference type="EMBL" id="MDP9830710.1"/>
    </source>
</evidence>
<comment type="caution">
    <text evidence="11">The sequence shown here is derived from an EMBL/GenBank/DDBJ whole genome shotgun (WGS) entry which is preliminary data.</text>
</comment>
<sequence length="352" mass="37185">MSSGRARRGHEEEAEEHENHERWMISYADMMTLLVALFIVLWAISQVDVVKFQALKTGLASGFGSPTTIMPGGSGLLDPGGSVAPDSLNLSGSAGVQRENPNAVTTGVAPLDAEKVAELVNATERSQVLEEVKNLQRAQLKLRNALVKAGMRNGASLRIDERGLVVTIATDNVLFASGSAELMPRGEKILKALGPTLRGLPNRLSIEGHTNSIPINTAQYPSNWELSGARASNVLRYLKREDAIPFKRMGFAGFADTQPRLAASDPRALVVNRRVEIVVLARVDDSSGRAVQELGSTDQTSSSSSGTASPSSGTAGSATSTSTSTSSDASTDASTTRVKPSPDVVNPHVITP</sequence>
<evidence type="ECO:0000256" key="2">
    <source>
        <dbReference type="ARBA" id="ARBA00008914"/>
    </source>
</evidence>
<evidence type="ECO:0000256" key="4">
    <source>
        <dbReference type="ARBA" id="ARBA00022692"/>
    </source>
</evidence>
<feature type="transmembrane region" description="Helical" evidence="9">
    <location>
        <begin position="27"/>
        <end position="45"/>
    </location>
</feature>
<evidence type="ECO:0000256" key="8">
    <source>
        <dbReference type="SAM" id="MobiDB-lite"/>
    </source>
</evidence>
<comment type="subcellular location">
    <subcellularLocation>
        <location evidence="1">Cell membrane</location>
        <topology evidence="1">Single-pass membrane protein</topology>
    </subcellularLocation>
</comment>
<dbReference type="Pfam" id="PF00691">
    <property type="entry name" value="OmpA"/>
    <property type="match status" value="1"/>
</dbReference>
<dbReference type="SUPFAM" id="SSF103088">
    <property type="entry name" value="OmpA-like"/>
    <property type="match status" value="1"/>
</dbReference>
<gene>
    <name evidence="11" type="ORF">J2S57_006459</name>
</gene>
<keyword evidence="12" id="KW-1185">Reference proteome</keyword>
<keyword evidence="5 9" id="KW-1133">Transmembrane helix</keyword>
<feature type="domain" description="OmpA-like" evidence="10">
    <location>
        <begin position="162"/>
        <end position="283"/>
    </location>
</feature>
<evidence type="ECO:0000256" key="3">
    <source>
        <dbReference type="ARBA" id="ARBA00022475"/>
    </source>
</evidence>
<evidence type="ECO:0000256" key="6">
    <source>
        <dbReference type="ARBA" id="ARBA00023136"/>
    </source>
</evidence>